<proteinExistence type="predicted"/>
<sequence>MAPSICEFKMLMQRKGLRNCEQTFIERALHLRFVYFGIPQMRTYRQLGVCEMRTLHMERGVHAFHSYQLRAQLHLPQKFINLLLCGR</sequence>
<reference evidence="3" key="1">
    <citation type="submission" date="2016-06" db="UniProtKB">
        <authorList>
            <consortium name="WormBaseParasite"/>
        </authorList>
    </citation>
    <scope>IDENTIFICATION</scope>
</reference>
<dbReference type="WBParaSite" id="TCNE_0000698601-mRNA-1">
    <property type="protein sequence ID" value="TCNE_0000698601-mRNA-1"/>
    <property type="gene ID" value="TCNE_0000698601"/>
</dbReference>
<reference evidence="1 2" key="2">
    <citation type="submission" date="2018-11" db="EMBL/GenBank/DDBJ databases">
        <authorList>
            <consortium name="Pathogen Informatics"/>
        </authorList>
    </citation>
    <scope>NUCLEOTIDE SEQUENCE [LARGE SCALE GENOMIC DNA]</scope>
</reference>
<evidence type="ECO:0000313" key="2">
    <source>
        <dbReference type="Proteomes" id="UP000050794"/>
    </source>
</evidence>
<dbReference type="Proteomes" id="UP000050794">
    <property type="component" value="Unassembled WGS sequence"/>
</dbReference>
<dbReference type="AlphaFoldDB" id="A0A183UER6"/>
<evidence type="ECO:0000313" key="1">
    <source>
        <dbReference type="EMBL" id="VDM38307.1"/>
    </source>
</evidence>
<gene>
    <name evidence="1" type="ORF">TCNE_LOCUS6986</name>
</gene>
<name>A0A183UER6_TOXCA</name>
<keyword evidence="2" id="KW-1185">Reference proteome</keyword>
<protein>
    <submittedName>
        <fullName evidence="3">DUF772 domain-containing protein</fullName>
    </submittedName>
</protein>
<dbReference type="EMBL" id="UYWY01019591">
    <property type="protein sequence ID" value="VDM38307.1"/>
    <property type="molecule type" value="Genomic_DNA"/>
</dbReference>
<organism evidence="2 3">
    <name type="scientific">Toxocara canis</name>
    <name type="common">Canine roundworm</name>
    <dbReference type="NCBI Taxonomy" id="6265"/>
    <lineage>
        <taxon>Eukaryota</taxon>
        <taxon>Metazoa</taxon>
        <taxon>Ecdysozoa</taxon>
        <taxon>Nematoda</taxon>
        <taxon>Chromadorea</taxon>
        <taxon>Rhabditida</taxon>
        <taxon>Spirurina</taxon>
        <taxon>Ascaridomorpha</taxon>
        <taxon>Ascaridoidea</taxon>
        <taxon>Toxocaridae</taxon>
        <taxon>Toxocara</taxon>
    </lineage>
</organism>
<accession>A0A183UER6</accession>
<evidence type="ECO:0000313" key="3">
    <source>
        <dbReference type="WBParaSite" id="TCNE_0000698601-mRNA-1"/>
    </source>
</evidence>